<reference evidence="3 4" key="1">
    <citation type="submission" date="2024-10" db="EMBL/GenBank/DDBJ databases">
        <title>The Natural Products Discovery Center: Release of the First 8490 Sequenced Strains for Exploring Actinobacteria Biosynthetic Diversity.</title>
        <authorList>
            <person name="Kalkreuter E."/>
            <person name="Kautsar S.A."/>
            <person name="Yang D."/>
            <person name="Bader C.D."/>
            <person name="Teijaro C.N."/>
            <person name="Fluegel L."/>
            <person name="Davis C.M."/>
            <person name="Simpson J.R."/>
            <person name="Lauterbach L."/>
            <person name="Steele A.D."/>
            <person name="Gui C."/>
            <person name="Meng S."/>
            <person name="Li G."/>
            <person name="Viehrig K."/>
            <person name="Ye F."/>
            <person name="Su P."/>
            <person name="Kiefer A.F."/>
            <person name="Nichols A."/>
            <person name="Cepeda A.J."/>
            <person name="Yan W."/>
            <person name="Fan B."/>
            <person name="Jiang Y."/>
            <person name="Adhikari A."/>
            <person name="Zheng C.-J."/>
            <person name="Schuster L."/>
            <person name="Cowan T.M."/>
            <person name="Smanski M.J."/>
            <person name="Chevrette M.G."/>
            <person name="De Carvalho L.P.S."/>
            <person name="Shen B."/>
        </authorList>
    </citation>
    <scope>NUCLEOTIDE SEQUENCE [LARGE SCALE GENOMIC DNA]</scope>
    <source>
        <strain evidence="3 4">NPDC050545</strain>
    </source>
</reference>
<comment type="caution">
    <text evidence="3">The sequence shown here is derived from an EMBL/GenBank/DDBJ whole genome shotgun (WGS) entry which is preliminary data.</text>
</comment>
<feature type="transmembrane region" description="Helical" evidence="2">
    <location>
        <begin position="396"/>
        <end position="415"/>
    </location>
</feature>
<keyword evidence="2" id="KW-0472">Membrane</keyword>
<organism evidence="3 4">
    <name type="scientific">Nonomuraea typhae</name>
    <dbReference type="NCBI Taxonomy" id="2603600"/>
    <lineage>
        <taxon>Bacteria</taxon>
        <taxon>Bacillati</taxon>
        <taxon>Actinomycetota</taxon>
        <taxon>Actinomycetes</taxon>
        <taxon>Streptosporangiales</taxon>
        <taxon>Streptosporangiaceae</taxon>
        <taxon>Nonomuraea</taxon>
    </lineage>
</organism>
<evidence type="ECO:0000256" key="1">
    <source>
        <dbReference type="SAM" id="MobiDB-lite"/>
    </source>
</evidence>
<dbReference type="InterPro" id="IPR036259">
    <property type="entry name" value="MFS_trans_sf"/>
</dbReference>
<dbReference type="Gene3D" id="1.20.1250.20">
    <property type="entry name" value="MFS general substrate transporter like domains"/>
    <property type="match status" value="1"/>
</dbReference>
<proteinExistence type="predicted"/>
<gene>
    <name evidence="3" type="ORF">ACIBG2_08485</name>
</gene>
<evidence type="ECO:0008006" key="5">
    <source>
        <dbReference type="Google" id="ProtNLM"/>
    </source>
</evidence>
<feature type="transmembrane region" description="Helical" evidence="2">
    <location>
        <begin position="251"/>
        <end position="271"/>
    </location>
</feature>
<dbReference type="PANTHER" id="PTHR23542">
    <property type="match status" value="1"/>
</dbReference>
<dbReference type="RefSeq" id="WP_397080217.1">
    <property type="nucleotide sequence ID" value="NZ_JBITGY010000002.1"/>
</dbReference>
<feature type="transmembrane region" description="Helical" evidence="2">
    <location>
        <begin position="145"/>
        <end position="168"/>
    </location>
</feature>
<evidence type="ECO:0000256" key="2">
    <source>
        <dbReference type="SAM" id="Phobius"/>
    </source>
</evidence>
<feature type="transmembrane region" description="Helical" evidence="2">
    <location>
        <begin position="310"/>
        <end position="343"/>
    </location>
</feature>
<keyword evidence="4" id="KW-1185">Reference proteome</keyword>
<keyword evidence="2" id="KW-1133">Transmembrane helix</keyword>
<feature type="transmembrane region" description="Helical" evidence="2">
    <location>
        <begin position="81"/>
        <end position="100"/>
    </location>
</feature>
<evidence type="ECO:0000313" key="3">
    <source>
        <dbReference type="EMBL" id="MFI6497406.1"/>
    </source>
</evidence>
<dbReference type="EMBL" id="JBITGY010000002">
    <property type="protein sequence ID" value="MFI6497406.1"/>
    <property type="molecule type" value="Genomic_DNA"/>
</dbReference>
<feature type="region of interest" description="Disordered" evidence="1">
    <location>
        <begin position="204"/>
        <end position="235"/>
    </location>
</feature>
<dbReference type="Proteomes" id="UP001612741">
    <property type="component" value="Unassembled WGS sequence"/>
</dbReference>
<feature type="transmembrane region" description="Helical" evidence="2">
    <location>
        <begin position="277"/>
        <end position="298"/>
    </location>
</feature>
<accession>A0ABW7YNC5</accession>
<feature type="transmembrane region" description="Helical" evidence="2">
    <location>
        <begin position="363"/>
        <end position="389"/>
    </location>
</feature>
<feature type="transmembrane region" description="Helical" evidence="2">
    <location>
        <begin position="47"/>
        <end position="69"/>
    </location>
</feature>
<sequence>MTGKHYLAVLRSPGIGVWFAVLVCQRFPVAAAPLALVFLGHAVTGSYAVGALLGGGHALAEAVAAGPLGRRFDRRPARAEAALVLGVEAAAFALLAAFAATPRGPWTVPGMLALAGLGGAISAGANGGLRALLVRLAPGERRVPALSLESAASTTVWTVAPAVVAFLAVADARIPVLLMAAMAAAGALIARRLADPSRASAGASVAGGLADPSRASSGVSVDGRPADPPRATTATPAGVWRAGWPAMAFDGAMMFAFGAVSLALPTLLIAHDAGAALAGPVLTAYTLAGIGGGLLYGVRAWRGTPLAQATLPAAGVGLALGAAALVPALGLIVALFAAAGFLQTPALTARAVALQDRLPESQWAVGFSGMYAAGGLGYGAAGLGVAWLVDRIGAQPAIGLCVALSTLVVLVSSAVESRTAVEFRPARAS</sequence>
<feature type="transmembrane region" description="Helical" evidence="2">
    <location>
        <begin position="174"/>
        <end position="190"/>
    </location>
</feature>
<evidence type="ECO:0000313" key="4">
    <source>
        <dbReference type="Proteomes" id="UP001612741"/>
    </source>
</evidence>
<feature type="transmembrane region" description="Helical" evidence="2">
    <location>
        <begin position="112"/>
        <end position="133"/>
    </location>
</feature>
<keyword evidence="2" id="KW-0812">Transmembrane</keyword>
<name>A0ABW7YNC5_9ACTN</name>
<dbReference type="SUPFAM" id="SSF103473">
    <property type="entry name" value="MFS general substrate transporter"/>
    <property type="match status" value="1"/>
</dbReference>
<protein>
    <recommendedName>
        <fullName evidence="5">MFS transporter</fullName>
    </recommendedName>
</protein>
<dbReference type="PANTHER" id="PTHR23542:SF1">
    <property type="entry name" value="MAJOR FACILITATOR SUPERFAMILY (MFS) PROFILE DOMAIN-CONTAINING PROTEIN"/>
    <property type="match status" value="1"/>
</dbReference>